<evidence type="ECO:0000313" key="4">
    <source>
        <dbReference type="EMBL" id="MBD2500032.1"/>
    </source>
</evidence>
<feature type="domain" description="Carrier" evidence="3">
    <location>
        <begin position="527"/>
        <end position="604"/>
    </location>
</feature>
<keyword evidence="1" id="KW-0596">Phosphopantetheine</keyword>
<dbReference type="SUPFAM" id="SSF56801">
    <property type="entry name" value="Acetyl-CoA synthetase-like"/>
    <property type="match status" value="1"/>
</dbReference>
<organism evidence="4 5">
    <name type="scientific">Anabaena azotica FACHB-119</name>
    <dbReference type="NCBI Taxonomy" id="947527"/>
    <lineage>
        <taxon>Bacteria</taxon>
        <taxon>Bacillati</taxon>
        <taxon>Cyanobacteriota</taxon>
        <taxon>Cyanophyceae</taxon>
        <taxon>Nostocales</taxon>
        <taxon>Nostocaceae</taxon>
        <taxon>Anabaena</taxon>
        <taxon>Anabaena azotica</taxon>
    </lineage>
</organism>
<dbReference type="SUPFAM" id="SSF47336">
    <property type="entry name" value="ACP-like"/>
    <property type="match status" value="1"/>
</dbReference>
<dbReference type="PROSITE" id="PS50075">
    <property type="entry name" value="CARRIER"/>
    <property type="match status" value="1"/>
</dbReference>
<sequence>MNVQDLQKPQTVVSLIDIVCQKYHNELAVVIEDQQFTYGELQQRAEQLFQYLTAQGWLKSNSLVGLCIEPSFEMIIAIYAILKAGAAFVPLDPDLPSQRLSYMITDAKLTTILTQQKFAFDIEPAMRQSGCDGHMCFVDSPTVWQSVTTDSALPPVVEPEQLAYIIYTSGSTGVPKGVMLTHRGLRNLAQTSCHTFNIKPGLRLLQFASISFDAAVWEIFTALCGGGTLILGAREQMLPGQVLANFLTKHRVNWVTLPPSVLATLTSFRHQLADLQTVVVGGEACPISLAKAWVSPQTRFFNAYGPTEVTVCCTIYEFQPQDISLPIGYALPNVELYVLDEELQLCHPGEKGELYVGGMGVSQGYLDKPELTNTRFVDNPFGEGKIYKTGDIVYEDPHEPGLLHYVGRYDNQIKIRGKRIEIEAIEMILAQHPSVQTNAVKAIRTKRIETSNLPENYGVSMLVAYIVPKAGKFVTEKHLQRFAAEQLPDYMVPTRFVFLDELPLLPNRSKVDRKALPELLQTPYFPTDATNNSLKIAAIFDEALELPSGTCKAHTNFFEMGGSSLCIAHILYAVARDFSVTLPSRIIYEYPTPSGLAQLLEQLTLKSEITVSDRHIDLQAEAELSSDLDTSIWQQPPQAKYDCALITGATGFLGAHLLDELLAKGCYRQIYCLVRAESHTDAMKRLRATFTKYQLPTTRLTQIDVITGDIQQPQLQLPKPLFDKLAEEVDQIYHVAAETSYIKPYSLIKKPNLQGTANILALAAHRRHKTLHYVSTMSVYGALTSLLGIHEVVEDFDIDLSLPIIGMESGYVRSKWAAERMVRSAQEKGLAVSIYRPGFISGHRQTGVANLNDTFYRYVSGCMEMGMYPDWPEKYWTPVPVDYVAAVIAHISSNAKYTGGNYNIVVPKEQELSNVEIFECFRELGYPLQKISPKNWLNALSSLPITNPLFPLISFFQEKVYQDRSTIMEVHHRTPRSRIDNTLDALQGSGISCSRIHKELMRLYLPSFDRNFSTRRVQNPTVLNYGTSNLSRFRP</sequence>
<dbReference type="InterPro" id="IPR013120">
    <property type="entry name" value="FAR_NAD-bd"/>
</dbReference>
<proteinExistence type="predicted"/>
<dbReference type="Gene3D" id="1.10.1200.10">
    <property type="entry name" value="ACP-like"/>
    <property type="match status" value="1"/>
</dbReference>
<dbReference type="InterPro" id="IPR010080">
    <property type="entry name" value="Thioester_reductase-like_dom"/>
</dbReference>
<evidence type="ECO:0000313" key="5">
    <source>
        <dbReference type="Proteomes" id="UP000661112"/>
    </source>
</evidence>
<dbReference type="InterPro" id="IPR036736">
    <property type="entry name" value="ACP-like_sf"/>
</dbReference>
<dbReference type="PROSITE" id="PS00455">
    <property type="entry name" value="AMP_BINDING"/>
    <property type="match status" value="1"/>
</dbReference>
<name>A0ABR8D125_9NOST</name>
<dbReference type="InterPro" id="IPR009081">
    <property type="entry name" value="PP-bd_ACP"/>
</dbReference>
<dbReference type="PANTHER" id="PTHR44845:SF6">
    <property type="entry name" value="BETA-ALANINE-ACTIVATING ENZYME"/>
    <property type="match status" value="1"/>
</dbReference>
<dbReference type="InterPro" id="IPR000873">
    <property type="entry name" value="AMP-dep_synth/lig_dom"/>
</dbReference>
<dbReference type="InterPro" id="IPR020845">
    <property type="entry name" value="AMP-binding_CS"/>
</dbReference>
<protein>
    <submittedName>
        <fullName evidence="4">Amino acid adenylation domain-containing protein</fullName>
    </submittedName>
</protein>
<dbReference type="CDD" id="cd05235">
    <property type="entry name" value="SDR_e1"/>
    <property type="match status" value="1"/>
</dbReference>
<dbReference type="InterPro" id="IPR045851">
    <property type="entry name" value="AMP-bd_C_sf"/>
</dbReference>
<dbReference type="InterPro" id="IPR025110">
    <property type="entry name" value="AMP-bd_C"/>
</dbReference>
<dbReference type="EMBL" id="JACJSG010000005">
    <property type="protein sequence ID" value="MBD2500032.1"/>
    <property type="molecule type" value="Genomic_DNA"/>
</dbReference>
<keyword evidence="2" id="KW-0597">Phosphoprotein</keyword>
<evidence type="ECO:0000256" key="2">
    <source>
        <dbReference type="ARBA" id="ARBA00022553"/>
    </source>
</evidence>
<accession>A0ABR8D125</accession>
<dbReference type="SUPFAM" id="SSF51735">
    <property type="entry name" value="NAD(P)-binding Rossmann-fold domains"/>
    <property type="match status" value="1"/>
</dbReference>
<dbReference type="InterPro" id="IPR010071">
    <property type="entry name" value="AA_adenyl_dom"/>
</dbReference>
<comment type="caution">
    <text evidence="4">The sequence shown here is derived from an EMBL/GenBank/DDBJ whole genome shotgun (WGS) entry which is preliminary data.</text>
</comment>
<dbReference type="Gene3D" id="3.40.50.980">
    <property type="match status" value="2"/>
</dbReference>
<dbReference type="Proteomes" id="UP000661112">
    <property type="component" value="Unassembled WGS sequence"/>
</dbReference>
<dbReference type="CDD" id="cd05930">
    <property type="entry name" value="A_NRPS"/>
    <property type="match status" value="1"/>
</dbReference>
<dbReference type="InterPro" id="IPR036291">
    <property type="entry name" value="NAD(P)-bd_dom_sf"/>
</dbReference>
<evidence type="ECO:0000259" key="3">
    <source>
        <dbReference type="PROSITE" id="PS50075"/>
    </source>
</evidence>
<reference evidence="4 5" key="1">
    <citation type="journal article" date="2020" name="ISME J.">
        <title>Comparative genomics reveals insights into cyanobacterial evolution and habitat adaptation.</title>
        <authorList>
            <person name="Chen M.Y."/>
            <person name="Teng W.K."/>
            <person name="Zhao L."/>
            <person name="Hu C.X."/>
            <person name="Zhou Y.K."/>
            <person name="Han B.P."/>
            <person name="Song L.R."/>
            <person name="Shu W.S."/>
        </authorList>
    </citation>
    <scope>NUCLEOTIDE SEQUENCE [LARGE SCALE GENOMIC DNA]</scope>
    <source>
        <strain evidence="4 5">FACHB-119</strain>
    </source>
</reference>
<dbReference type="NCBIfam" id="TIGR01746">
    <property type="entry name" value="Thioester-redct"/>
    <property type="match status" value="1"/>
</dbReference>
<dbReference type="NCBIfam" id="TIGR01733">
    <property type="entry name" value="AA-adenyl-dom"/>
    <property type="match status" value="1"/>
</dbReference>
<dbReference type="Pfam" id="PF00550">
    <property type="entry name" value="PP-binding"/>
    <property type="match status" value="1"/>
</dbReference>
<keyword evidence="5" id="KW-1185">Reference proteome</keyword>
<dbReference type="Pfam" id="PF07993">
    <property type="entry name" value="NAD_binding_4"/>
    <property type="match status" value="1"/>
</dbReference>
<dbReference type="Gene3D" id="2.30.38.10">
    <property type="entry name" value="Luciferase, Domain 3"/>
    <property type="match status" value="1"/>
</dbReference>
<dbReference type="Pfam" id="PF00501">
    <property type="entry name" value="AMP-binding"/>
    <property type="match status" value="1"/>
</dbReference>
<dbReference type="Pfam" id="PF13193">
    <property type="entry name" value="AMP-binding_C"/>
    <property type="match status" value="1"/>
</dbReference>
<dbReference type="Gene3D" id="3.30.300.30">
    <property type="match status" value="1"/>
</dbReference>
<dbReference type="PANTHER" id="PTHR44845">
    <property type="entry name" value="CARRIER DOMAIN-CONTAINING PROTEIN"/>
    <property type="match status" value="1"/>
</dbReference>
<dbReference type="Gene3D" id="3.40.50.720">
    <property type="entry name" value="NAD(P)-binding Rossmann-like Domain"/>
    <property type="match status" value="1"/>
</dbReference>
<evidence type="ECO:0000256" key="1">
    <source>
        <dbReference type="ARBA" id="ARBA00022450"/>
    </source>
</evidence>
<gene>
    <name evidence="4" type="ORF">H6G83_05255</name>
</gene>